<keyword evidence="3" id="KW-1185">Reference proteome</keyword>
<dbReference type="EMBL" id="LUGH01001291">
    <property type="protein sequence ID" value="OBZ81301.1"/>
    <property type="molecule type" value="Genomic_DNA"/>
</dbReference>
<gene>
    <name evidence="2" type="ORF">A0J61_10649</name>
</gene>
<sequence length="71" mass="7749">DGPEASQWAPDSAAVHMRGMDDESPSSEDMELRYEATLSQANDMDLEIPDLERGTTKPTEASVSPLSARRV</sequence>
<dbReference type="Proteomes" id="UP000093000">
    <property type="component" value="Unassembled WGS sequence"/>
</dbReference>
<organism evidence="2 3">
    <name type="scientific">Choanephora cucurbitarum</name>
    <dbReference type="NCBI Taxonomy" id="101091"/>
    <lineage>
        <taxon>Eukaryota</taxon>
        <taxon>Fungi</taxon>
        <taxon>Fungi incertae sedis</taxon>
        <taxon>Mucoromycota</taxon>
        <taxon>Mucoromycotina</taxon>
        <taxon>Mucoromycetes</taxon>
        <taxon>Mucorales</taxon>
        <taxon>Mucorineae</taxon>
        <taxon>Choanephoraceae</taxon>
        <taxon>Choanephoroideae</taxon>
        <taxon>Choanephora</taxon>
    </lineage>
</organism>
<dbReference type="AlphaFoldDB" id="A0A1C7MWY0"/>
<evidence type="ECO:0000313" key="2">
    <source>
        <dbReference type="EMBL" id="OBZ81301.1"/>
    </source>
</evidence>
<reference evidence="2 3" key="1">
    <citation type="submission" date="2016-03" db="EMBL/GenBank/DDBJ databases">
        <title>Choanephora cucurbitarum.</title>
        <authorList>
            <person name="Min B."/>
            <person name="Park H."/>
            <person name="Park J.-H."/>
            <person name="Shin H.-D."/>
            <person name="Choi I.-G."/>
        </authorList>
    </citation>
    <scope>NUCLEOTIDE SEQUENCE [LARGE SCALE GENOMIC DNA]</scope>
    <source>
        <strain evidence="2 3">KUS-F28377</strain>
    </source>
</reference>
<evidence type="ECO:0000256" key="1">
    <source>
        <dbReference type="SAM" id="MobiDB-lite"/>
    </source>
</evidence>
<feature type="compositionally biased region" description="Polar residues" evidence="1">
    <location>
        <begin position="56"/>
        <end position="65"/>
    </location>
</feature>
<feature type="region of interest" description="Disordered" evidence="1">
    <location>
        <begin position="1"/>
        <end position="71"/>
    </location>
</feature>
<evidence type="ECO:0000313" key="3">
    <source>
        <dbReference type="Proteomes" id="UP000093000"/>
    </source>
</evidence>
<proteinExistence type="predicted"/>
<comment type="caution">
    <text evidence="2">The sequence shown here is derived from an EMBL/GenBank/DDBJ whole genome shotgun (WGS) entry which is preliminary data.</text>
</comment>
<feature type="non-terminal residue" evidence="2">
    <location>
        <position position="1"/>
    </location>
</feature>
<name>A0A1C7MWY0_9FUNG</name>
<accession>A0A1C7MWY0</accession>
<dbReference type="InParanoid" id="A0A1C7MWY0"/>
<protein>
    <submittedName>
        <fullName evidence="2">Uncharacterized protein</fullName>
    </submittedName>
</protein>